<proteinExistence type="predicted"/>
<dbReference type="AlphaFoldDB" id="A0A2C9WDV7"/>
<reference evidence="1" key="1">
    <citation type="submission" date="2016-02" db="EMBL/GenBank/DDBJ databases">
        <title>WGS assembly of Manihot esculenta.</title>
        <authorList>
            <person name="Bredeson J.V."/>
            <person name="Prochnik S.E."/>
            <person name="Lyons J.B."/>
            <person name="Schmutz J."/>
            <person name="Grimwood J."/>
            <person name="Vrebalov J."/>
            <person name="Bart R.S."/>
            <person name="Amuge T."/>
            <person name="Ferguson M.E."/>
            <person name="Green R."/>
            <person name="Putnam N."/>
            <person name="Stites J."/>
            <person name="Rounsley S."/>
            <person name="Rokhsar D.S."/>
        </authorList>
    </citation>
    <scope>NUCLEOTIDE SEQUENCE [LARGE SCALE GENOMIC DNA]</scope>
    <source>
        <tissue evidence="1">Leaf</tissue>
    </source>
</reference>
<dbReference type="EMBL" id="CM004388">
    <property type="protein sequence ID" value="OAY57388.1"/>
    <property type="molecule type" value="Genomic_DNA"/>
</dbReference>
<gene>
    <name evidence="1" type="ORF">MANES_02G093500</name>
</gene>
<organism evidence="1">
    <name type="scientific">Manihot esculenta</name>
    <name type="common">Cassava</name>
    <name type="synonym">Jatropha manihot</name>
    <dbReference type="NCBI Taxonomy" id="3983"/>
    <lineage>
        <taxon>Eukaryota</taxon>
        <taxon>Viridiplantae</taxon>
        <taxon>Streptophyta</taxon>
        <taxon>Embryophyta</taxon>
        <taxon>Tracheophyta</taxon>
        <taxon>Spermatophyta</taxon>
        <taxon>Magnoliopsida</taxon>
        <taxon>eudicotyledons</taxon>
        <taxon>Gunneridae</taxon>
        <taxon>Pentapetalae</taxon>
        <taxon>rosids</taxon>
        <taxon>fabids</taxon>
        <taxon>Malpighiales</taxon>
        <taxon>Euphorbiaceae</taxon>
        <taxon>Crotonoideae</taxon>
        <taxon>Manihoteae</taxon>
        <taxon>Manihot</taxon>
    </lineage>
</organism>
<name>A0A2C9WDV7_MANES</name>
<evidence type="ECO:0000313" key="1">
    <source>
        <dbReference type="EMBL" id="OAY57388.1"/>
    </source>
</evidence>
<sequence length="56" mass="6313">MYCKRGGSLVFGIWSAASEAVCLIPRKLLVGFTMICFEDQWRTPAQPQAFEVMNQS</sequence>
<accession>A0A2C9WDV7</accession>
<protein>
    <submittedName>
        <fullName evidence="1">Uncharacterized protein</fullName>
    </submittedName>
</protein>